<dbReference type="Gene3D" id="3.40.50.620">
    <property type="entry name" value="HUPs"/>
    <property type="match status" value="2"/>
</dbReference>
<dbReference type="InterPro" id="IPR014729">
    <property type="entry name" value="Rossmann-like_a/b/a_fold"/>
</dbReference>
<feature type="domain" description="UspA" evidence="2">
    <location>
        <begin position="48"/>
        <end position="186"/>
    </location>
</feature>
<organism evidence="3 4">
    <name type="scientific">Nonomuraea cavernae</name>
    <dbReference type="NCBI Taxonomy" id="2045107"/>
    <lineage>
        <taxon>Bacteria</taxon>
        <taxon>Bacillati</taxon>
        <taxon>Actinomycetota</taxon>
        <taxon>Actinomycetes</taxon>
        <taxon>Streptosporangiales</taxon>
        <taxon>Streptosporangiaceae</taxon>
        <taxon>Nonomuraea</taxon>
    </lineage>
</organism>
<dbReference type="PANTHER" id="PTHR46268">
    <property type="entry name" value="STRESS RESPONSE PROTEIN NHAX"/>
    <property type="match status" value="1"/>
</dbReference>
<keyword evidence="4" id="KW-1185">Reference proteome</keyword>
<evidence type="ECO:0000259" key="2">
    <source>
        <dbReference type="Pfam" id="PF00582"/>
    </source>
</evidence>
<protein>
    <submittedName>
        <fullName evidence="3">Universal stress protein</fullName>
    </submittedName>
</protein>
<comment type="similarity">
    <text evidence="1">Belongs to the universal stress protein A family.</text>
</comment>
<dbReference type="Proteomes" id="UP000646523">
    <property type="component" value="Unassembled WGS sequence"/>
</dbReference>
<dbReference type="InterPro" id="IPR006016">
    <property type="entry name" value="UspA"/>
</dbReference>
<gene>
    <name evidence="3" type="ORF">GCM10012289_62270</name>
</gene>
<dbReference type="SUPFAM" id="SSF52402">
    <property type="entry name" value="Adenine nucleotide alpha hydrolases-like"/>
    <property type="match status" value="2"/>
</dbReference>
<proteinExistence type="inferred from homology"/>
<dbReference type="AlphaFoldDB" id="A0A917ZA92"/>
<evidence type="ECO:0000256" key="1">
    <source>
        <dbReference type="ARBA" id="ARBA00008791"/>
    </source>
</evidence>
<reference evidence="3" key="1">
    <citation type="journal article" date="2014" name="Int. J. Syst. Evol. Microbiol.">
        <title>Complete genome sequence of Corynebacterium casei LMG S-19264T (=DSM 44701T), isolated from a smear-ripened cheese.</title>
        <authorList>
            <consortium name="US DOE Joint Genome Institute (JGI-PGF)"/>
            <person name="Walter F."/>
            <person name="Albersmeier A."/>
            <person name="Kalinowski J."/>
            <person name="Ruckert C."/>
        </authorList>
    </citation>
    <scope>NUCLEOTIDE SEQUENCE</scope>
    <source>
        <strain evidence="3">CGMCC 4.7368</strain>
    </source>
</reference>
<feature type="domain" description="UspA" evidence="2">
    <location>
        <begin position="193"/>
        <end position="324"/>
    </location>
</feature>
<dbReference type="PRINTS" id="PR01438">
    <property type="entry name" value="UNVRSLSTRESS"/>
</dbReference>
<sequence>MRASGGTPLPAGAAGDQSAALSTFAVALPRFGQEVRAGRFSASEGRDMNDVIVVGADGSPGSGAAIAWAAADAARKGLRLELVHVIERGTYDLPRYPIPWLLEPLGEAAEAMLEQEAKTVMTRWPGVEVATRVMTGSAVADLRARAEVAAELVVGSRGRGGFAGALLGSVSLGVAGRAHGTVVVVRPTATEHRQLVVGLDETDSSEPALAHAFAEASLRRVPLRAVYAYAVPVHAVSLDLDRLRRAQYEFIRDRLAPWRARHPEVNVIEDITSMHPVTALTEASKDADLIVVGNRGHGGIASAVLGSVSHGVLHHAHCPVAVVRRQGAGSRR</sequence>
<dbReference type="Pfam" id="PF00582">
    <property type="entry name" value="Usp"/>
    <property type="match status" value="2"/>
</dbReference>
<name>A0A917ZA92_9ACTN</name>
<evidence type="ECO:0000313" key="3">
    <source>
        <dbReference type="EMBL" id="GGO78994.1"/>
    </source>
</evidence>
<comment type="caution">
    <text evidence="3">The sequence shown here is derived from an EMBL/GenBank/DDBJ whole genome shotgun (WGS) entry which is preliminary data.</text>
</comment>
<accession>A0A917ZA92</accession>
<reference evidence="3" key="2">
    <citation type="submission" date="2020-09" db="EMBL/GenBank/DDBJ databases">
        <authorList>
            <person name="Sun Q."/>
            <person name="Zhou Y."/>
        </authorList>
    </citation>
    <scope>NUCLEOTIDE SEQUENCE</scope>
    <source>
        <strain evidence="3">CGMCC 4.7368</strain>
    </source>
</reference>
<evidence type="ECO:0000313" key="4">
    <source>
        <dbReference type="Proteomes" id="UP000646523"/>
    </source>
</evidence>
<dbReference type="EMBL" id="BMNH01000027">
    <property type="protein sequence ID" value="GGO78994.1"/>
    <property type="molecule type" value="Genomic_DNA"/>
</dbReference>
<dbReference type="PANTHER" id="PTHR46268:SF6">
    <property type="entry name" value="UNIVERSAL STRESS PROTEIN UP12"/>
    <property type="match status" value="1"/>
</dbReference>
<dbReference type="InterPro" id="IPR006015">
    <property type="entry name" value="Universal_stress_UspA"/>
</dbReference>